<dbReference type="RefSeq" id="WP_007745297.1">
    <property type="nucleotide sequence ID" value="NZ_CM001398.1"/>
</dbReference>
<dbReference type="Pfam" id="PF03824">
    <property type="entry name" value="NicO"/>
    <property type="match status" value="1"/>
</dbReference>
<feature type="transmembrane region" description="Helical" evidence="8">
    <location>
        <begin position="78"/>
        <end position="105"/>
    </location>
</feature>
<evidence type="ECO:0000256" key="6">
    <source>
        <dbReference type="ARBA" id="ARBA00022989"/>
    </source>
</evidence>
<dbReference type="PANTHER" id="PTHR31611:SF0">
    <property type="entry name" value="HIGH-AFFINITY NICKEL TRANSPORT PROTEIN NIC1"/>
    <property type="match status" value="1"/>
</dbReference>
<evidence type="ECO:0000256" key="2">
    <source>
        <dbReference type="ARBA" id="ARBA00010892"/>
    </source>
</evidence>
<evidence type="ECO:0000256" key="4">
    <source>
        <dbReference type="ARBA" id="ARBA00022596"/>
    </source>
</evidence>
<feature type="transmembrane region" description="Helical" evidence="8">
    <location>
        <begin position="12"/>
        <end position="32"/>
    </location>
</feature>
<dbReference type="STRING" id="336988.NT96_08975"/>
<feature type="transmembrane region" description="Helical" evidence="8">
    <location>
        <begin position="125"/>
        <end position="149"/>
    </location>
</feature>
<comment type="subcellular location">
    <subcellularLocation>
        <location evidence="8">Cell membrane</location>
        <topology evidence="8">Multi-pass membrane protein</topology>
    </subcellularLocation>
    <subcellularLocation>
        <location evidence="1">Endomembrane system</location>
        <topology evidence="1">Multi-pass membrane protein</topology>
    </subcellularLocation>
</comment>
<evidence type="ECO:0000256" key="7">
    <source>
        <dbReference type="ARBA" id="ARBA00023136"/>
    </source>
</evidence>
<evidence type="ECO:0000313" key="10">
    <source>
        <dbReference type="Proteomes" id="UP000004959"/>
    </source>
</evidence>
<keyword evidence="3 8" id="KW-0813">Transport</keyword>
<dbReference type="EMBL" id="AFVZ01000001">
    <property type="protein sequence ID" value="EHN58782.1"/>
    <property type="molecule type" value="Genomic_DNA"/>
</dbReference>
<dbReference type="GO" id="GO:0005886">
    <property type="term" value="C:plasma membrane"/>
    <property type="evidence" value="ECO:0007669"/>
    <property type="project" value="UniProtKB-SubCell"/>
</dbReference>
<dbReference type="HOGENOM" id="CLU_036094_2_1_9"/>
<dbReference type="InterPro" id="IPR011541">
    <property type="entry name" value="Ni/Co_transpt_high_affinity"/>
</dbReference>
<protein>
    <recommendedName>
        <fullName evidence="8">Nickel/cobalt efflux system</fullName>
    </recommendedName>
</protein>
<comment type="similarity">
    <text evidence="2 8">Belongs to the NiCoT transporter (TC 2.A.52) family.</text>
</comment>
<organism evidence="9 10">
    <name type="scientific">Oenococcus kitaharae DSM 17330</name>
    <dbReference type="NCBI Taxonomy" id="1045004"/>
    <lineage>
        <taxon>Bacteria</taxon>
        <taxon>Bacillati</taxon>
        <taxon>Bacillota</taxon>
        <taxon>Bacilli</taxon>
        <taxon>Lactobacillales</taxon>
        <taxon>Lactobacillaceae</taxon>
        <taxon>Oenococcus</taxon>
    </lineage>
</organism>
<dbReference type="PATRIC" id="fig|1045004.4.peg.671"/>
<feature type="transmembrane region" description="Helical" evidence="8">
    <location>
        <begin position="182"/>
        <end position="209"/>
    </location>
</feature>
<feature type="transmembrane region" description="Helical" evidence="8">
    <location>
        <begin position="303"/>
        <end position="325"/>
    </location>
</feature>
<sequence length="332" mass="37202">MKKTINHSIIHDFIRYGLYVLLIFSLGIGLLLTHAFKYPSILALAILAFTFGLRHAFDIDHIAAIDNMTRKLLNDKKNAHGVGFSFSFGHSLVVIMMTIITVLLVEWAKKRMPDLNQFGAAVGTFLAGTMLIVLAVVNMFIIRSIWLNFKHSSEENKKRGTEGPIYHLFTKSLSLINHNWQVMIVGFIFGLGFDSATQVAVLATSVAAADKGLPWMAIMSIPVMFTAGMCLMDTCDGLFMSTAYSWVFSSPFRKLYYNLVITTISVISALTIGLIDLYQSISVVFHWHNATASWISQLDFNKMGIALVLLFACTWAAAIIFWRLFSLDKYDK</sequence>
<gene>
    <name evidence="9" type="ORF">OKIT_0671</name>
</gene>
<dbReference type="PANTHER" id="PTHR31611">
    <property type="entry name" value="HIGH-AFFINITY NICKEL TRANSPORT PROTEIN NIC1"/>
    <property type="match status" value="1"/>
</dbReference>
<keyword evidence="5 8" id="KW-0812">Transmembrane</keyword>
<evidence type="ECO:0000256" key="8">
    <source>
        <dbReference type="RuleBase" id="RU362101"/>
    </source>
</evidence>
<keyword evidence="6 8" id="KW-1133">Transmembrane helix</keyword>
<keyword evidence="4" id="KW-0533">Nickel</keyword>
<keyword evidence="10" id="KW-1185">Reference proteome</keyword>
<proteinExistence type="inferred from homology"/>
<accession>G9WF62</accession>
<dbReference type="Proteomes" id="UP000004959">
    <property type="component" value="Chromosome"/>
</dbReference>
<dbReference type="eggNOG" id="COG3376">
    <property type="taxonomic scope" value="Bacteria"/>
</dbReference>
<dbReference type="AlphaFoldDB" id="G9WF62"/>
<reference evidence="9 10" key="1">
    <citation type="journal article" date="2012" name="PLoS ONE">
        <title>Functional divergence in the genus oenococcus as predicted by genome sequencing of the newly-described species, Oenococcus kitaharae.</title>
        <authorList>
            <person name="Borneman A.R."/>
            <person name="McCarthy J.M."/>
            <person name="Chambers P.J."/>
            <person name="Bartowsky E.J."/>
        </authorList>
    </citation>
    <scope>NUCLEOTIDE SEQUENCE [LARGE SCALE GENOMIC DNA]</scope>
    <source>
        <strain evidence="10">DSM17330</strain>
    </source>
</reference>
<evidence type="ECO:0000256" key="3">
    <source>
        <dbReference type="ARBA" id="ARBA00022448"/>
    </source>
</evidence>
<dbReference type="GO" id="GO:0012505">
    <property type="term" value="C:endomembrane system"/>
    <property type="evidence" value="ECO:0007669"/>
    <property type="project" value="UniProtKB-SubCell"/>
</dbReference>
<evidence type="ECO:0000256" key="1">
    <source>
        <dbReference type="ARBA" id="ARBA00004127"/>
    </source>
</evidence>
<feature type="transmembrane region" description="Helical" evidence="8">
    <location>
        <begin position="215"/>
        <end position="234"/>
    </location>
</feature>
<dbReference type="InterPro" id="IPR004688">
    <property type="entry name" value="Ni/Co_transpt"/>
</dbReference>
<keyword evidence="7 8" id="KW-0472">Membrane</keyword>
<feature type="transmembrane region" description="Helical" evidence="8">
    <location>
        <begin position="255"/>
        <end position="275"/>
    </location>
</feature>
<comment type="caution">
    <text evidence="9">The sequence shown here is derived from an EMBL/GenBank/DDBJ whole genome shotgun (WGS) entry which is preliminary data.</text>
</comment>
<dbReference type="GO" id="GO:0015099">
    <property type="term" value="F:nickel cation transmembrane transporter activity"/>
    <property type="evidence" value="ECO:0007669"/>
    <property type="project" value="UniProtKB-UniRule"/>
</dbReference>
<evidence type="ECO:0000313" key="9">
    <source>
        <dbReference type="EMBL" id="EHN58782.1"/>
    </source>
</evidence>
<name>G9WF62_9LACO</name>
<feature type="transmembrane region" description="Helical" evidence="8">
    <location>
        <begin position="38"/>
        <end position="57"/>
    </location>
</feature>
<evidence type="ECO:0000256" key="5">
    <source>
        <dbReference type="ARBA" id="ARBA00022692"/>
    </source>
</evidence>